<evidence type="ECO:0000256" key="2">
    <source>
        <dbReference type="SAM" id="MobiDB-lite"/>
    </source>
</evidence>
<reference evidence="3" key="1">
    <citation type="submission" date="2010-04" db="EMBL/GenBank/DDBJ databases">
        <authorList>
            <person name="Reid K.E."/>
            <person name="Liao N."/>
            <person name="Chan S."/>
            <person name="Docking R."/>
            <person name="Taylor G."/>
            <person name="Moore R."/>
            <person name="Mayo M."/>
            <person name="Munro S."/>
            <person name="King J."/>
            <person name="Yanchuk A."/>
            <person name="Holt R."/>
            <person name="Jones S."/>
            <person name="Marra M."/>
            <person name="Ritland C.E."/>
            <person name="Ritland K."/>
            <person name="Bohlmann J."/>
        </authorList>
    </citation>
    <scope>NUCLEOTIDE SEQUENCE</scope>
    <source>
        <tissue evidence="3">Bud</tissue>
    </source>
</reference>
<accession>D5A9M2</accession>
<organism evidence="3">
    <name type="scientific">Picea sitchensis</name>
    <name type="common">Sitka spruce</name>
    <name type="synonym">Pinus sitchensis</name>
    <dbReference type="NCBI Taxonomy" id="3332"/>
    <lineage>
        <taxon>Eukaryota</taxon>
        <taxon>Viridiplantae</taxon>
        <taxon>Streptophyta</taxon>
        <taxon>Embryophyta</taxon>
        <taxon>Tracheophyta</taxon>
        <taxon>Spermatophyta</taxon>
        <taxon>Pinopsida</taxon>
        <taxon>Pinidae</taxon>
        <taxon>Conifers I</taxon>
        <taxon>Pinales</taxon>
        <taxon>Pinaceae</taxon>
        <taxon>Picea</taxon>
    </lineage>
</organism>
<dbReference type="PANTHER" id="PTHR48163:SF2">
    <property type="entry name" value="EXPRESSED PROTEIN"/>
    <property type="match status" value="1"/>
</dbReference>
<feature type="region of interest" description="Disordered" evidence="2">
    <location>
        <begin position="84"/>
        <end position="109"/>
    </location>
</feature>
<feature type="compositionally biased region" description="Basic and acidic residues" evidence="2">
    <location>
        <begin position="99"/>
        <end position="109"/>
    </location>
</feature>
<sequence>MLQRQEEQHQNSGIPSSSVTMEHLRAMEQEMANIKVELQEAVRQRQEEQQKLAAEKEHSALLMTEKQQLEEKLLVVTEKISEHISEKNGEENSSTAENQKQEKGKHDQQVRDLAMMVERLESGRQKLLSEIDTQSLEIERLFVENANLSSGLKDMTSVASQWENQVQECLKQNAELRVMLEKLRTEQANTVSKLPMHIVDAVSSKEITNDNEKGIEKGIVGHTVYATENLKLKGELAKTQTKSEALTAQVMQLSVELKRSVQAYNSLARLYKPILWNIENRLIQMKADSFASQAVL</sequence>
<protein>
    <submittedName>
        <fullName evidence="3">Uncharacterized protein</fullName>
    </submittedName>
</protein>
<dbReference type="PANTHER" id="PTHR48163">
    <property type="entry name" value="BNAC02G25670D PROTEIN"/>
    <property type="match status" value="1"/>
</dbReference>
<name>D5A9M2_PICSI</name>
<keyword evidence="1" id="KW-0175">Coiled coil</keyword>
<dbReference type="AlphaFoldDB" id="D5A9M2"/>
<dbReference type="OMA" id="ASMRWEN"/>
<proteinExistence type="evidence at transcript level"/>
<dbReference type="EMBL" id="BT122894">
    <property type="protein sequence ID" value="ADE76241.1"/>
    <property type="molecule type" value="mRNA"/>
</dbReference>
<evidence type="ECO:0000313" key="3">
    <source>
        <dbReference type="EMBL" id="ADE76241.1"/>
    </source>
</evidence>
<evidence type="ECO:0000256" key="1">
    <source>
        <dbReference type="SAM" id="Coils"/>
    </source>
</evidence>
<feature type="coiled-coil region" evidence="1">
    <location>
        <begin position="159"/>
        <end position="186"/>
    </location>
</feature>